<dbReference type="EMBL" id="DXFP01000058">
    <property type="protein sequence ID" value="HIX02339.1"/>
    <property type="molecule type" value="Genomic_DNA"/>
</dbReference>
<protein>
    <submittedName>
        <fullName evidence="3">DNA-processing protein DprA</fullName>
    </submittedName>
</protein>
<evidence type="ECO:0000313" key="3">
    <source>
        <dbReference type="EMBL" id="HIX02339.1"/>
    </source>
</evidence>
<feature type="domain" description="Smf/DprA SLOG" evidence="2">
    <location>
        <begin position="76"/>
        <end position="284"/>
    </location>
</feature>
<dbReference type="PANTHER" id="PTHR43022:SF1">
    <property type="entry name" value="PROTEIN SMF"/>
    <property type="match status" value="1"/>
</dbReference>
<dbReference type="AlphaFoldDB" id="A0A9D1UXZ3"/>
<gene>
    <name evidence="3" type="primary">dprA</name>
    <name evidence="3" type="ORF">H9861_06250</name>
</gene>
<evidence type="ECO:0000259" key="2">
    <source>
        <dbReference type="Pfam" id="PF02481"/>
    </source>
</evidence>
<dbReference type="Pfam" id="PF02481">
    <property type="entry name" value="DNA_processg_A"/>
    <property type="match status" value="1"/>
</dbReference>
<proteinExistence type="inferred from homology"/>
<dbReference type="GO" id="GO:0009294">
    <property type="term" value="P:DNA-mediated transformation"/>
    <property type="evidence" value="ECO:0007669"/>
    <property type="project" value="InterPro"/>
</dbReference>
<dbReference type="InterPro" id="IPR057666">
    <property type="entry name" value="DrpA_SLOG"/>
</dbReference>
<dbReference type="SUPFAM" id="SSF102405">
    <property type="entry name" value="MCP/YpsA-like"/>
    <property type="match status" value="1"/>
</dbReference>
<accession>A0A9D1UXZ3</accession>
<comment type="similarity">
    <text evidence="1">Belongs to the DprA/Smf family.</text>
</comment>
<name>A0A9D1UXZ3_9LACO</name>
<dbReference type="NCBIfam" id="TIGR00732">
    <property type="entry name" value="dprA"/>
    <property type="match status" value="1"/>
</dbReference>
<comment type="caution">
    <text evidence="3">The sequence shown here is derived from an EMBL/GenBank/DDBJ whole genome shotgun (WGS) entry which is preliminary data.</text>
</comment>
<dbReference type="Proteomes" id="UP000823963">
    <property type="component" value="Unassembled WGS sequence"/>
</dbReference>
<evidence type="ECO:0000256" key="1">
    <source>
        <dbReference type="ARBA" id="ARBA00006525"/>
    </source>
</evidence>
<sequence>MTLKEYLLRIHLCSGIGLVSENKIFEFIKINHQIPSDYDLMLLLNLNFQKTRNLYQLIYSDKITRLIEQNLCQFDYITILDETYPEKLREIYQPPLVLFYKGDLNLLNYPILGVVGARKHSQYANEVLNQLLPTVIQKPIVTISGLAHGVDSLCHRITIGNHGKTIGVIGTGLDICYPHENQQLQQEMMKNHLVISEFKATSSPRAFHFPLRNRIIAGLCDSILVVEARKKSGSLITANLALQENRNVLVVPGKINSELSVGCNLLFKDGAKPIFDSQDILEEFRMT</sequence>
<reference evidence="3" key="1">
    <citation type="journal article" date="2021" name="PeerJ">
        <title>Extensive microbial diversity within the chicken gut microbiome revealed by metagenomics and culture.</title>
        <authorList>
            <person name="Gilroy R."/>
            <person name="Ravi A."/>
            <person name="Getino M."/>
            <person name="Pursley I."/>
            <person name="Horton D.L."/>
            <person name="Alikhan N.F."/>
            <person name="Baker D."/>
            <person name="Gharbi K."/>
            <person name="Hall N."/>
            <person name="Watson M."/>
            <person name="Adriaenssens E.M."/>
            <person name="Foster-Nyarko E."/>
            <person name="Jarju S."/>
            <person name="Secka A."/>
            <person name="Antonio M."/>
            <person name="Oren A."/>
            <person name="Chaudhuri R.R."/>
            <person name="La Ragione R."/>
            <person name="Hildebrand F."/>
            <person name="Pallen M.J."/>
        </authorList>
    </citation>
    <scope>NUCLEOTIDE SEQUENCE</scope>
    <source>
        <strain evidence="3">6627</strain>
    </source>
</reference>
<dbReference type="Gene3D" id="3.40.50.450">
    <property type="match status" value="1"/>
</dbReference>
<dbReference type="PANTHER" id="PTHR43022">
    <property type="entry name" value="PROTEIN SMF"/>
    <property type="match status" value="1"/>
</dbReference>
<dbReference type="InterPro" id="IPR003488">
    <property type="entry name" value="DprA"/>
</dbReference>
<organism evidence="3 4">
    <name type="scientific">Candidatus Ligilactobacillus excrementigallinarum</name>
    <dbReference type="NCBI Taxonomy" id="2838641"/>
    <lineage>
        <taxon>Bacteria</taxon>
        <taxon>Bacillati</taxon>
        <taxon>Bacillota</taxon>
        <taxon>Bacilli</taxon>
        <taxon>Lactobacillales</taxon>
        <taxon>Lactobacillaceae</taxon>
        <taxon>Ligilactobacillus</taxon>
    </lineage>
</organism>
<evidence type="ECO:0000313" key="4">
    <source>
        <dbReference type="Proteomes" id="UP000823963"/>
    </source>
</evidence>
<reference evidence="3" key="2">
    <citation type="submission" date="2021-04" db="EMBL/GenBank/DDBJ databases">
        <authorList>
            <person name="Gilroy R."/>
        </authorList>
    </citation>
    <scope>NUCLEOTIDE SEQUENCE</scope>
    <source>
        <strain evidence="3">6627</strain>
    </source>
</reference>